<feature type="region of interest" description="Disordered" evidence="7">
    <location>
        <begin position="1"/>
        <end position="143"/>
    </location>
</feature>
<dbReference type="Pfam" id="PF13516">
    <property type="entry name" value="LRR_6"/>
    <property type="match status" value="2"/>
</dbReference>
<evidence type="ECO:0000256" key="7">
    <source>
        <dbReference type="SAM" id="MobiDB-lite"/>
    </source>
</evidence>
<feature type="compositionally biased region" description="Polar residues" evidence="7">
    <location>
        <begin position="15"/>
        <end position="33"/>
    </location>
</feature>
<dbReference type="PROSITE" id="PS51450">
    <property type="entry name" value="LRR"/>
    <property type="match status" value="1"/>
</dbReference>
<keyword evidence="3" id="KW-0433">Leucine-rich repeat</keyword>
<dbReference type="SUPFAM" id="SSF52047">
    <property type="entry name" value="RNI-like"/>
    <property type="match status" value="1"/>
</dbReference>
<dbReference type="SUPFAM" id="SSF52540">
    <property type="entry name" value="P-loop containing nucleoside triphosphate hydrolases"/>
    <property type="match status" value="1"/>
</dbReference>
<comment type="subcellular location">
    <subcellularLocation>
        <location evidence="1">Cytoplasm</location>
    </subcellularLocation>
</comment>
<reference evidence="9" key="2">
    <citation type="submission" date="2025-09" db="UniProtKB">
        <authorList>
            <consortium name="Ensembl"/>
        </authorList>
    </citation>
    <scope>IDENTIFICATION</scope>
</reference>
<dbReference type="GO" id="GO:0005524">
    <property type="term" value="F:ATP binding"/>
    <property type="evidence" value="ECO:0007669"/>
    <property type="project" value="UniProtKB-KW"/>
</dbReference>
<dbReference type="Pfam" id="PF17779">
    <property type="entry name" value="WHD_NOD2"/>
    <property type="match status" value="1"/>
</dbReference>
<evidence type="ECO:0000313" key="10">
    <source>
        <dbReference type="Proteomes" id="UP000694427"/>
    </source>
</evidence>
<dbReference type="InterPro" id="IPR041267">
    <property type="entry name" value="NLRP_HD2"/>
</dbReference>
<dbReference type="Pfam" id="PF17776">
    <property type="entry name" value="NLRC4_HD2"/>
    <property type="match status" value="1"/>
</dbReference>
<keyword evidence="4" id="KW-0677">Repeat</keyword>
<dbReference type="InterPro" id="IPR007111">
    <property type="entry name" value="NACHT_NTPase"/>
</dbReference>
<keyword evidence="5" id="KW-0547">Nucleotide-binding</keyword>
<dbReference type="Proteomes" id="UP000694427">
    <property type="component" value="Unplaced"/>
</dbReference>
<dbReference type="InterPro" id="IPR029495">
    <property type="entry name" value="NACHT-assoc"/>
</dbReference>
<dbReference type="PANTHER" id="PTHR24106">
    <property type="entry name" value="NACHT, LRR AND CARD DOMAINS-CONTAINING"/>
    <property type="match status" value="1"/>
</dbReference>
<keyword evidence="10" id="KW-1185">Reference proteome</keyword>
<accession>A0A8C1N2W8</accession>
<dbReference type="InterPro" id="IPR027417">
    <property type="entry name" value="P-loop_NTPase"/>
</dbReference>
<evidence type="ECO:0000313" key="9">
    <source>
        <dbReference type="Ensembl" id="ENSCCRP00010084043.1"/>
    </source>
</evidence>
<protein>
    <recommendedName>
        <fullName evidence="8">NACHT domain-containing protein</fullName>
    </recommendedName>
</protein>
<evidence type="ECO:0000256" key="6">
    <source>
        <dbReference type="ARBA" id="ARBA00022840"/>
    </source>
</evidence>
<dbReference type="Pfam" id="PF05729">
    <property type="entry name" value="NACHT"/>
    <property type="match status" value="1"/>
</dbReference>
<dbReference type="InterPro" id="IPR041075">
    <property type="entry name" value="NOD1/2_WH"/>
</dbReference>
<evidence type="ECO:0000256" key="3">
    <source>
        <dbReference type="ARBA" id="ARBA00022614"/>
    </source>
</evidence>
<evidence type="ECO:0000256" key="2">
    <source>
        <dbReference type="ARBA" id="ARBA00022490"/>
    </source>
</evidence>
<evidence type="ECO:0000259" key="8">
    <source>
        <dbReference type="PROSITE" id="PS50837"/>
    </source>
</evidence>
<dbReference type="InterPro" id="IPR051261">
    <property type="entry name" value="NLR"/>
</dbReference>
<proteinExistence type="predicted"/>
<sequence length="873" mass="98672">MSQAQKNKDEDFSPGCSSVQQEGSNSQESSCVSMKSDWSIDPPPYLKAGDKPQSVRSVQRKRSDRESSCVSMKSDWSIDPPPYLKAGDKRQSVRSVQRKRSDRESSCVSMKSDWSIDPPPYLKDGDKPQSGRRTQRSRPAVTEPVCKKMKYDESVNQPQDFNESMYPGVSHEVLNTFRSNLKKKFQCLYEGTAKQGNPTLLNEIYTELYITESESGEISNEHEVRQIETQSRRAATEDTPIKCSDIFKPLTGQDKPIRTVLTKGVAGIGKTVSVQKFILDWAEGKENQDVQLIFPLPFREINLMKDKTLSLSDLLHEFFPETKEMEISSDKYKVLFIFDGLDECRLSLDFQSDVRLCDVSESASVDVLLKNLIVGNLLPSALIWITSRPAAADLVPSECVHRVTEVRGFNDPQKKEYFRKRIRDQSLANRIISHLKSSRSLFIMCHIPVFCWISAAVLEKMLSQAESEEIPKTLTQMYTHFLMAQINIKDTKYKKKEDTDKKMIFKLGKLAYEHLEKGNLIFYEEDLRECGIDVTEASVYSGLCTQIFREEFVLYQGKVFCFVHLSVQEHLAALYVHLSCTNHNINVFDDITSVSKISLSELHQRAVDKALQSKNGHLDLFLRFLLGLSLESNQGLLQGLIALKISSSDSNEETVEHIKKKIRSSRSPKKSINLFHCLNELGDHSVVEEIQQYLNSGTLAEAKLTSLQWSALVFFLLTVEQMKDVFELHKFVGRENASDKVVRKLLPVIKESRSAHLDDCNITAKGCAALASALRSNPSNLRELDLSGNKLLDLGIKHLSDGLKDPHCKLEKIKLRDCGVTGVGCADLASALRSNPEHLTELDLTDNKLGSSEVQLLSELKDDSTYKLSQLYY</sequence>
<evidence type="ECO:0000256" key="5">
    <source>
        <dbReference type="ARBA" id="ARBA00022741"/>
    </source>
</evidence>
<name>A0A8C1N2W8_CYPCA</name>
<dbReference type="Pfam" id="PF14484">
    <property type="entry name" value="FISNA"/>
    <property type="match status" value="1"/>
</dbReference>
<dbReference type="AlphaFoldDB" id="A0A8C1N2W8"/>
<evidence type="ECO:0000256" key="4">
    <source>
        <dbReference type="ARBA" id="ARBA00022737"/>
    </source>
</evidence>
<dbReference type="InterPro" id="IPR032675">
    <property type="entry name" value="LRR_dom_sf"/>
</dbReference>
<feature type="compositionally biased region" description="Basic and acidic residues" evidence="7">
    <location>
        <begin position="1"/>
        <end position="11"/>
    </location>
</feature>
<keyword evidence="2" id="KW-0963">Cytoplasm</keyword>
<organism evidence="9 10">
    <name type="scientific">Cyprinus carpio</name>
    <name type="common">Common carp</name>
    <dbReference type="NCBI Taxonomy" id="7962"/>
    <lineage>
        <taxon>Eukaryota</taxon>
        <taxon>Metazoa</taxon>
        <taxon>Chordata</taxon>
        <taxon>Craniata</taxon>
        <taxon>Vertebrata</taxon>
        <taxon>Euteleostomi</taxon>
        <taxon>Actinopterygii</taxon>
        <taxon>Neopterygii</taxon>
        <taxon>Teleostei</taxon>
        <taxon>Ostariophysi</taxon>
        <taxon>Cypriniformes</taxon>
        <taxon>Cyprinidae</taxon>
        <taxon>Cyprininae</taxon>
        <taxon>Cyprinus</taxon>
    </lineage>
</organism>
<dbReference type="Ensembl" id="ENSCCRT00010093229.1">
    <property type="protein sequence ID" value="ENSCCRP00010084043.1"/>
    <property type="gene ID" value="ENSCCRG00010036692.1"/>
</dbReference>
<dbReference type="Gene3D" id="3.40.50.300">
    <property type="entry name" value="P-loop containing nucleotide triphosphate hydrolases"/>
    <property type="match status" value="1"/>
</dbReference>
<dbReference type="PROSITE" id="PS50837">
    <property type="entry name" value="NACHT"/>
    <property type="match status" value="1"/>
</dbReference>
<dbReference type="InterPro" id="IPR001611">
    <property type="entry name" value="Leu-rich_rpt"/>
</dbReference>
<evidence type="ECO:0000256" key="1">
    <source>
        <dbReference type="ARBA" id="ARBA00004496"/>
    </source>
</evidence>
<dbReference type="SMART" id="SM00368">
    <property type="entry name" value="LRR_RI"/>
    <property type="match status" value="4"/>
</dbReference>
<keyword evidence="6" id="KW-0067">ATP-binding</keyword>
<feature type="domain" description="NACHT" evidence="8">
    <location>
        <begin position="258"/>
        <end position="391"/>
    </location>
</feature>
<dbReference type="Gene3D" id="3.80.10.10">
    <property type="entry name" value="Ribonuclease Inhibitor"/>
    <property type="match status" value="1"/>
</dbReference>
<dbReference type="FunFam" id="3.40.50.300:FF:000210">
    <property type="entry name" value="Si:dkey-16p6.1"/>
    <property type="match status" value="1"/>
</dbReference>
<reference evidence="9" key="1">
    <citation type="submission" date="2025-08" db="UniProtKB">
        <authorList>
            <consortium name="Ensembl"/>
        </authorList>
    </citation>
    <scope>IDENTIFICATION</scope>
</reference>
<dbReference type="GO" id="GO:0005737">
    <property type="term" value="C:cytoplasm"/>
    <property type="evidence" value="ECO:0007669"/>
    <property type="project" value="UniProtKB-SubCell"/>
</dbReference>
<dbReference type="FunFam" id="3.80.10.10:FF:000714">
    <property type="entry name" value="Si:ch211-149a19.3"/>
    <property type="match status" value="1"/>
</dbReference>
<dbReference type="SMART" id="SM01288">
    <property type="entry name" value="FISNA"/>
    <property type="match status" value="1"/>
</dbReference>